<evidence type="ECO:0000259" key="1">
    <source>
        <dbReference type="Pfam" id="PF12867"/>
    </source>
</evidence>
<dbReference type="Pfam" id="PF12867">
    <property type="entry name" value="DinB_2"/>
    <property type="match status" value="1"/>
</dbReference>
<accession>A0ABT8HTB0</accession>
<dbReference type="Proteomes" id="UP001172721">
    <property type="component" value="Unassembled WGS sequence"/>
</dbReference>
<dbReference type="SUPFAM" id="SSF109854">
    <property type="entry name" value="DinB/YfiT-like putative metalloenzymes"/>
    <property type="match status" value="1"/>
</dbReference>
<dbReference type="EMBL" id="JAUHTR010000002">
    <property type="protein sequence ID" value="MDN4523981.1"/>
    <property type="molecule type" value="Genomic_DNA"/>
</dbReference>
<reference evidence="2" key="1">
    <citation type="submission" date="2023-07" db="EMBL/GenBank/DDBJ databases">
        <title>Fictibacillus sp. isolated from freshwater pond.</title>
        <authorList>
            <person name="Kirdat K."/>
            <person name="Bhat A."/>
            <person name="Mourya A."/>
            <person name="Yadav A."/>
        </authorList>
    </citation>
    <scope>NUCLEOTIDE SEQUENCE</scope>
    <source>
        <strain evidence="2">NE201</strain>
    </source>
</reference>
<dbReference type="InterPro" id="IPR024775">
    <property type="entry name" value="DinB-like"/>
</dbReference>
<evidence type="ECO:0000313" key="3">
    <source>
        <dbReference type="Proteomes" id="UP001172721"/>
    </source>
</evidence>
<gene>
    <name evidence="2" type="ORF">QYB97_05825</name>
</gene>
<proteinExistence type="predicted"/>
<keyword evidence="3" id="KW-1185">Reference proteome</keyword>
<dbReference type="InterPro" id="IPR034660">
    <property type="entry name" value="DinB/YfiT-like"/>
</dbReference>
<comment type="caution">
    <text evidence="2">The sequence shown here is derived from an EMBL/GenBank/DDBJ whole genome shotgun (WGS) entry which is preliminary data.</text>
</comment>
<dbReference type="RefSeq" id="WP_301165037.1">
    <property type="nucleotide sequence ID" value="NZ_JAUHTR010000002.1"/>
</dbReference>
<protein>
    <submittedName>
        <fullName evidence="2">DinB family protein</fullName>
    </submittedName>
</protein>
<dbReference type="Gene3D" id="1.20.120.450">
    <property type="entry name" value="dinb family like domain"/>
    <property type="match status" value="1"/>
</dbReference>
<evidence type="ECO:0000313" key="2">
    <source>
        <dbReference type="EMBL" id="MDN4523981.1"/>
    </source>
</evidence>
<organism evidence="2 3">
    <name type="scientific">Fictibacillus fluitans</name>
    <dbReference type="NCBI Taxonomy" id="3058422"/>
    <lineage>
        <taxon>Bacteria</taxon>
        <taxon>Bacillati</taxon>
        <taxon>Bacillota</taxon>
        <taxon>Bacilli</taxon>
        <taxon>Bacillales</taxon>
        <taxon>Fictibacillaceae</taxon>
        <taxon>Fictibacillus</taxon>
    </lineage>
</organism>
<feature type="domain" description="DinB-like" evidence="1">
    <location>
        <begin position="30"/>
        <end position="163"/>
    </location>
</feature>
<sequence>MNKPMNLDLMDIFRMQFTFAWNTETWFLPLESALKGLNSTNASWQPPGGGNTIWQTVNHLNYYNALLVRQINDTTPKKETPDNKAAFGDIGEPPNSKWQAVLAENTFGDSGDPADTEKWEAALAETHHIFENLRKSLEKVNNSQLDEELVGGLARQIMHNVYHIGQIVLIRKQQGSWPKERE</sequence>
<name>A0ABT8HTB0_9BACL</name>